<evidence type="ECO:0000259" key="9">
    <source>
        <dbReference type="Pfam" id="PF02880"/>
    </source>
</evidence>
<gene>
    <name evidence="10" type="ORF">CTOB1V02_LOCUS13454</name>
</gene>
<dbReference type="InterPro" id="IPR016055">
    <property type="entry name" value="A-D-PHexomutase_a/b/a-I/II/III"/>
</dbReference>
<feature type="non-terminal residue" evidence="10">
    <location>
        <position position="1"/>
    </location>
</feature>
<name>A0A7R8WRS0_9CRUS</name>
<dbReference type="PANTHER" id="PTHR45745">
    <property type="entry name" value="PHOSPHOMANNOMUTASE 45A"/>
    <property type="match status" value="1"/>
</dbReference>
<dbReference type="OrthoDB" id="8300170at2759"/>
<dbReference type="InterPro" id="IPR029044">
    <property type="entry name" value="Nucleotide-diphossugar_trans"/>
</dbReference>
<keyword evidence="3" id="KW-0597">Phosphoprotein</keyword>
<evidence type="ECO:0000256" key="1">
    <source>
        <dbReference type="ARBA" id="ARBA00001946"/>
    </source>
</evidence>
<dbReference type="Gene3D" id="3.90.550.10">
    <property type="entry name" value="Spore Coat Polysaccharide Biosynthesis Protein SpsA, Chain A"/>
    <property type="match status" value="1"/>
</dbReference>
<dbReference type="SUPFAM" id="SSF53738">
    <property type="entry name" value="Phosphoglucomutase, first 3 domains"/>
    <property type="match status" value="3"/>
</dbReference>
<dbReference type="GO" id="GO:0005975">
    <property type="term" value="P:carbohydrate metabolic process"/>
    <property type="evidence" value="ECO:0007669"/>
    <property type="project" value="InterPro"/>
</dbReference>
<dbReference type="PRINTS" id="PR00509">
    <property type="entry name" value="PGMPMM"/>
</dbReference>
<dbReference type="Pfam" id="PF02880">
    <property type="entry name" value="PGM_PMM_III"/>
    <property type="match status" value="1"/>
</dbReference>
<evidence type="ECO:0000256" key="3">
    <source>
        <dbReference type="ARBA" id="ARBA00022553"/>
    </source>
</evidence>
<dbReference type="PROSITE" id="PS00710">
    <property type="entry name" value="PGM_PMM"/>
    <property type="match status" value="1"/>
</dbReference>
<dbReference type="CDD" id="cd05799">
    <property type="entry name" value="PGM2"/>
    <property type="match status" value="1"/>
</dbReference>
<dbReference type="InterPro" id="IPR005845">
    <property type="entry name" value="A-D-PHexomutase_a/b/a-II"/>
</dbReference>
<dbReference type="PANTHER" id="PTHR45745:SF1">
    <property type="entry name" value="PHOSPHOGLUCOMUTASE 2B-RELATED"/>
    <property type="match status" value="1"/>
</dbReference>
<dbReference type="Pfam" id="PF02878">
    <property type="entry name" value="PGM_PMM_I"/>
    <property type="match status" value="1"/>
</dbReference>
<dbReference type="GO" id="GO:0008973">
    <property type="term" value="F:phosphopentomutase activity"/>
    <property type="evidence" value="ECO:0007669"/>
    <property type="project" value="TreeGrafter"/>
</dbReference>
<accession>A0A7R8WRS0</accession>
<keyword evidence="6" id="KW-0413">Isomerase</keyword>
<dbReference type="SUPFAM" id="SSF55957">
    <property type="entry name" value="Phosphoglucomutase, C-terminal domain"/>
    <property type="match status" value="1"/>
</dbReference>
<organism evidence="10">
    <name type="scientific">Cyprideis torosa</name>
    <dbReference type="NCBI Taxonomy" id="163714"/>
    <lineage>
        <taxon>Eukaryota</taxon>
        <taxon>Metazoa</taxon>
        <taxon>Ecdysozoa</taxon>
        <taxon>Arthropoda</taxon>
        <taxon>Crustacea</taxon>
        <taxon>Oligostraca</taxon>
        <taxon>Ostracoda</taxon>
        <taxon>Podocopa</taxon>
        <taxon>Podocopida</taxon>
        <taxon>Cytherocopina</taxon>
        <taxon>Cytheroidea</taxon>
        <taxon>Cytherideidae</taxon>
        <taxon>Cyprideis</taxon>
    </lineage>
</organism>
<evidence type="ECO:0000313" key="10">
    <source>
        <dbReference type="EMBL" id="CAD7235639.1"/>
    </source>
</evidence>
<dbReference type="EMBL" id="OB673916">
    <property type="protein sequence ID" value="CAD7235639.1"/>
    <property type="molecule type" value="Genomic_DNA"/>
</dbReference>
<comment type="similarity">
    <text evidence="2">Belongs to the phosphohexose mutase family.</text>
</comment>
<evidence type="ECO:0000259" key="8">
    <source>
        <dbReference type="Pfam" id="PF02879"/>
    </source>
</evidence>
<sequence length="674" mass="75780">MDADLQDRPEEIPEFYDMIVNGGYDLVSGWKQKRKDNKLTKNLPSLLFNGVARKISGVPLHDFNCGLKAYKKEVVKSFDLYGDMHRYLPVLAKLNGFHKITEKKIQHDKRKYGRSKFGSDRFIKGFLDLTTLWFIKNKAQEWLNDSFDTETQAQVQQILQNEKELLECFGADLEFGTGGMRGIMGVGTNRINKYTIGKITQGLANYLNQVCGGEEIAVAVAYDVRHNSKAFAQLIADILSANGIKVYIFDDFRPTPLLSYAVRFLGCKAGIVLTASHNPPEYNGYKVYWEDGGQIVPPQDHEIVAAVNEVNFDQVRYDRVADDVIEISDELEREYMAEAQKVSLFDAPDRTNIKVVFTPIHGTSVHLLPRTLYASGFTDIVLVNSQLQPSGDFPTVVSPNPEEPEALAEAITLAKETQADLLIGTDPDADRLGVGVRKDDGEYYLLNGNETNTIMTYFLLKELKRREELSSSHFIGSTVVSSDIFMALAKHFNINCKLGLTGFKWIAKMITDAEPHEIFVCGGEESYGFMVGDFVRDKDSISSALLFCEVASILKSEGKNVLQYLDEIYEQLGYYSEKLLSFKKEGVAGKKEIADLMTRLRENPPESIAGEPVLWVEDYKDHPTKKNMETGKVEAMDIASSNVLIFRTRSDYRICARPSGTEPKIKFYLGASEK</sequence>
<evidence type="ECO:0000256" key="6">
    <source>
        <dbReference type="ARBA" id="ARBA00023235"/>
    </source>
</evidence>
<dbReference type="InterPro" id="IPR005841">
    <property type="entry name" value="Alpha-D-phosphohexomutase_SF"/>
</dbReference>
<keyword evidence="4" id="KW-0479">Metal-binding</keyword>
<dbReference type="InterPro" id="IPR005844">
    <property type="entry name" value="A-D-PHexomutase_a/b/a-I"/>
</dbReference>
<reference evidence="10" key="1">
    <citation type="submission" date="2020-11" db="EMBL/GenBank/DDBJ databases">
        <authorList>
            <person name="Tran Van P."/>
        </authorList>
    </citation>
    <scope>NUCLEOTIDE SEQUENCE</scope>
</reference>
<dbReference type="InterPro" id="IPR005846">
    <property type="entry name" value="A-D-PHexomutase_a/b/a-III"/>
</dbReference>
<evidence type="ECO:0000256" key="5">
    <source>
        <dbReference type="ARBA" id="ARBA00022842"/>
    </source>
</evidence>
<proteinExistence type="inferred from homology"/>
<feature type="domain" description="Alpha-D-phosphohexomutase alpha/beta/alpha" evidence="9">
    <location>
        <begin position="456"/>
        <end position="570"/>
    </location>
</feature>
<evidence type="ECO:0000256" key="4">
    <source>
        <dbReference type="ARBA" id="ARBA00022723"/>
    </source>
</evidence>
<dbReference type="Gene3D" id="3.40.120.10">
    <property type="entry name" value="Alpha-D-Glucose-1,6-Bisphosphate, subunit A, domain 3"/>
    <property type="match status" value="3"/>
</dbReference>
<dbReference type="AlphaFoldDB" id="A0A7R8WRS0"/>
<feature type="domain" description="Alpha-D-phosphohexomutase alpha/beta/alpha" evidence="8">
    <location>
        <begin position="335"/>
        <end position="435"/>
    </location>
</feature>
<comment type="cofactor">
    <cofactor evidence="1">
        <name>Mg(2+)</name>
        <dbReference type="ChEBI" id="CHEBI:18420"/>
    </cofactor>
</comment>
<dbReference type="Gene3D" id="3.30.310.50">
    <property type="entry name" value="Alpha-D-phosphohexomutase, C-terminal domain"/>
    <property type="match status" value="1"/>
</dbReference>
<dbReference type="SUPFAM" id="SSF53448">
    <property type="entry name" value="Nucleotide-diphospho-sugar transferases"/>
    <property type="match status" value="1"/>
</dbReference>
<dbReference type="InterPro" id="IPR016066">
    <property type="entry name" value="A-D-PHexomutase_CS"/>
</dbReference>
<dbReference type="InterPro" id="IPR036900">
    <property type="entry name" value="A-D-PHexomutase_C_sf"/>
</dbReference>
<feature type="domain" description="Alpha-D-phosphohexomutase alpha/beta/alpha" evidence="7">
    <location>
        <begin position="174"/>
        <end position="312"/>
    </location>
</feature>
<keyword evidence="5" id="KW-0460">Magnesium</keyword>
<dbReference type="Pfam" id="PF02879">
    <property type="entry name" value="PGM_PMM_II"/>
    <property type="match status" value="1"/>
</dbReference>
<protein>
    <submittedName>
        <fullName evidence="10">Uncharacterized protein</fullName>
    </submittedName>
</protein>
<dbReference type="GO" id="GO:0000287">
    <property type="term" value="F:magnesium ion binding"/>
    <property type="evidence" value="ECO:0007669"/>
    <property type="project" value="InterPro"/>
</dbReference>
<evidence type="ECO:0000259" key="7">
    <source>
        <dbReference type="Pfam" id="PF02878"/>
    </source>
</evidence>
<evidence type="ECO:0000256" key="2">
    <source>
        <dbReference type="ARBA" id="ARBA00010231"/>
    </source>
</evidence>
<dbReference type="GO" id="GO:0006166">
    <property type="term" value="P:purine ribonucleoside salvage"/>
    <property type="evidence" value="ECO:0007669"/>
    <property type="project" value="TreeGrafter"/>
</dbReference>